<dbReference type="GO" id="GO:0016757">
    <property type="term" value="F:glycosyltransferase activity"/>
    <property type="evidence" value="ECO:0007669"/>
    <property type="project" value="InterPro"/>
</dbReference>
<comment type="caution">
    <text evidence="3">The sequence shown here is derived from an EMBL/GenBank/DDBJ whole genome shotgun (WGS) entry which is preliminary data.</text>
</comment>
<dbReference type="Pfam" id="PF13439">
    <property type="entry name" value="Glyco_transf_4"/>
    <property type="match status" value="1"/>
</dbReference>
<accession>A0AAW3ZRV7</accession>
<dbReference type="EMBL" id="JACYTR010000057">
    <property type="protein sequence ID" value="MBD8527605.1"/>
    <property type="molecule type" value="Genomic_DNA"/>
</dbReference>
<dbReference type="PANTHER" id="PTHR45947">
    <property type="entry name" value="SULFOQUINOVOSYL TRANSFERASE SQD2"/>
    <property type="match status" value="1"/>
</dbReference>
<dbReference type="AlphaFoldDB" id="A0AAW3ZRV7"/>
<evidence type="ECO:0000259" key="2">
    <source>
        <dbReference type="Pfam" id="PF13439"/>
    </source>
</evidence>
<reference evidence="3 4" key="1">
    <citation type="submission" date="2020-09" db="EMBL/GenBank/DDBJ databases">
        <title>Pseudoxanthomonas sp. CAU 1598 isolated from sand of Yaerae Beach.</title>
        <authorList>
            <person name="Kim W."/>
        </authorList>
    </citation>
    <scope>NUCLEOTIDE SEQUENCE [LARGE SCALE GENOMIC DNA]</scope>
    <source>
        <strain evidence="3 4">CAU 1598</strain>
    </source>
</reference>
<dbReference type="Gene3D" id="3.40.50.2000">
    <property type="entry name" value="Glycogen Phosphorylase B"/>
    <property type="match status" value="2"/>
</dbReference>
<dbReference type="InterPro" id="IPR050194">
    <property type="entry name" value="Glycosyltransferase_grp1"/>
</dbReference>
<proteinExistence type="predicted"/>
<name>A0AAW3ZRV7_9GAMM</name>
<evidence type="ECO:0000259" key="1">
    <source>
        <dbReference type="Pfam" id="PF00534"/>
    </source>
</evidence>
<dbReference type="PROSITE" id="PS51257">
    <property type="entry name" value="PROKAR_LIPOPROTEIN"/>
    <property type="match status" value="1"/>
</dbReference>
<dbReference type="Proteomes" id="UP000613768">
    <property type="component" value="Unassembled WGS sequence"/>
</dbReference>
<dbReference type="Pfam" id="PF00534">
    <property type="entry name" value="Glycos_transf_1"/>
    <property type="match status" value="1"/>
</dbReference>
<dbReference type="InterPro" id="IPR028098">
    <property type="entry name" value="Glyco_trans_4-like_N"/>
</dbReference>
<feature type="domain" description="Glycosyltransferase subfamily 4-like N-terminal" evidence="2">
    <location>
        <begin position="14"/>
        <end position="191"/>
    </location>
</feature>
<gene>
    <name evidence="3" type="ORF">IFO71_17815</name>
</gene>
<protein>
    <submittedName>
        <fullName evidence="3">Glycosyltransferase</fullName>
    </submittedName>
</protein>
<dbReference type="RefSeq" id="WP_192031025.1">
    <property type="nucleotide sequence ID" value="NZ_JACYTR010000057.1"/>
</dbReference>
<evidence type="ECO:0000313" key="3">
    <source>
        <dbReference type="EMBL" id="MBD8527605.1"/>
    </source>
</evidence>
<sequence>MRVLMLSDVYFPRVNGVSTSIRTFCQWLLAQGCELCLIAPDYGADSGQQQVDASAGFPIVRVPARVIPFDPEDRLMRRRALRRAGEDVAAQGWDLIHCHTPFRAHQLALQLRKQHGLRVVETYHTYFEQYIAHYLPWAPAAWLRRFARWASRRLCSDVDHLIVPSEQMSEVLLGYGIATPHTVIPTGIDLSEFGRGDGRAFRRSRGVPDDRPALVTVSRLAREKNIDFLLEVLAKVRAQHPELLFLIAGEGPDAGRLRELSQQLGLAANVHFFGNLDRRSSLLDAYRAGDIFVFASPTETQGLVLIEAMAQGLPIVSTAVMGTATVLRDCPAALIAEQDVGDFAAKIDTLLTQPELRAQLAAVSPAAARLWSSDELMRRVWLLYCSLLPESRAAGTTAALSAESR</sequence>
<keyword evidence="4" id="KW-1185">Reference proteome</keyword>
<organism evidence="3 4">
    <name type="scientific">Pseudomarimonas arenosa</name>
    <dbReference type="NCBI Taxonomy" id="2774145"/>
    <lineage>
        <taxon>Bacteria</taxon>
        <taxon>Pseudomonadati</taxon>
        <taxon>Pseudomonadota</taxon>
        <taxon>Gammaproteobacteria</taxon>
        <taxon>Lysobacterales</taxon>
        <taxon>Lysobacteraceae</taxon>
        <taxon>Pseudomarimonas</taxon>
    </lineage>
</organism>
<evidence type="ECO:0000313" key="4">
    <source>
        <dbReference type="Proteomes" id="UP000613768"/>
    </source>
</evidence>
<dbReference type="PANTHER" id="PTHR45947:SF3">
    <property type="entry name" value="SULFOQUINOVOSYL TRANSFERASE SQD2"/>
    <property type="match status" value="1"/>
</dbReference>
<feature type="domain" description="Glycosyl transferase family 1" evidence="1">
    <location>
        <begin position="200"/>
        <end position="361"/>
    </location>
</feature>
<dbReference type="InterPro" id="IPR001296">
    <property type="entry name" value="Glyco_trans_1"/>
</dbReference>
<dbReference type="SUPFAM" id="SSF53756">
    <property type="entry name" value="UDP-Glycosyltransferase/glycogen phosphorylase"/>
    <property type="match status" value="1"/>
</dbReference>